<evidence type="ECO:0000313" key="3">
    <source>
        <dbReference type="EMBL" id="KAF3278867.1"/>
    </source>
</evidence>
<keyword evidence="2" id="KW-1133">Transmembrane helix</keyword>
<organism evidence="3 4">
    <name type="scientific">Orbilia oligospora</name>
    <name type="common">Nematode-trapping fungus</name>
    <name type="synonym">Arthrobotrys oligospora</name>
    <dbReference type="NCBI Taxonomy" id="2813651"/>
    <lineage>
        <taxon>Eukaryota</taxon>
        <taxon>Fungi</taxon>
        <taxon>Dikarya</taxon>
        <taxon>Ascomycota</taxon>
        <taxon>Pezizomycotina</taxon>
        <taxon>Orbiliomycetes</taxon>
        <taxon>Orbiliales</taxon>
        <taxon>Orbiliaceae</taxon>
        <taxon>Orbilia</taxon>
    </lineage>
</organism>
<name>A0A7C8RA92_ORBOL</name>
<evidence type="ECO:0000256" key="2">
    <source>
        <dbReference type="SAM" id="Phobius"/>
    </source>
</evidence>
<feature type="transmembrane region" description="Helical" evidence="2">
    <location>
        <begin position="284"/>
        <end position="306"/>
    </location>
</feature>
<comment type="caution">
    <text evidence="3">The sequence shown here is derived from an EMBL/GenBank/DDBJ whole genome shotgun (WGS) entry which is preliminary data.</text>
</comment>
<dbReference type="OrthoDB" id="443402at2759"/>
<feature type="compositionally biased region" description="Polar residues" evidence="1">
    <location>
        <begin position="386"/>
        <end position="401"/>
    </location>
</feature>
<feature type="transmembrane region" description="Helical" evidence="2">
    <location>
        <begin position="171"/>
        <end position="197"/>
    </location>
</feature>
<feature type="transmembrane region" description="Helical" evidence="2">
    <location>
        <begin position="609"/>
        <end position="629"/>
    </location>
</feature>
<reference evidence="3 4" key="1">
    <citation type="submission" date="2020-01" db="EMBL/GenBank/DDBJ databases">
        <authorList>
            <person name="Palmer J.M."/>
        </authorList>
    </citation>
    <scope>NUCLEOTIDE SEQUENCE [LARGE SCALE GENOMIC DNA]</scope>
    <source>
        <strain evidence="3 4">TWF970</strain>
    </source>
</reference>
<feature type="compositionally biased region" description="Basic residues" evidence="1">
    <location>
        <begin position="370"/>
        <end position="381"/>
    </location>
</feature>
<accession>A0A7C8RA92</accession>
<evidence type="ECO:0000313" key="4">
    <source>
        <dbReference type="Proteomes" id="UP000474640"/>
    </source>
</evidence>
<feature type="region of interest" description="Disordered" evidence="1">
    <location>
        <begin position="350"/>
        <end position="409"/>
    </location>
</feature>
<evidence type="ECO:0000256" key="1">
    <source>
        <dbReference type="SAM" id="MobiDB-lite"/>
    </source>
</evidence>
<keyword evidence="2" id="KW-0812">Transmembrane</keyword>
<keyword evidence="2" id="KW-0472">Membrane</keyword>
<dbReference type="EMBL" id="JAABOJ010000023">
    <property type="protein sequence ID" value="KAF3278867.1"/>
    <property type="molecule type" value="Genomic_DNA"/>
</dbReference>
<proteinExistence type="predicted"/>
<sequence length="638" mass="71981">MIDQSEPQISAAEPSESVGDTTLIPFPGIRDGVQVFLGGSNGVEAYRIFGDYNLRTYSNATNKRHFLNLGAFRRNINRLGLWFERVLRQPISFWPLSQPRDLENVLGDGYSRFFWDCVLQDCGMQMSFQIDDRHFESNNKSTKADVASLQATKGGIADTAKARPIRRLPRVVLSVGLYWLLILTCLIPVIAFISLWYSSRFVTRRESTSASLKLSDEAINSKPFSFSLYVYVNVIERLYNRVSMGILCLFDPSDRYSCLRFRYPVDPKSLKKSVLPFTLELCSLVVDVFLICITIPLLLISFYGVFRENWNLLTGRADAIPDVAGAGGFDDDVDCGSPNIDMAVECSKRTAAPAGHQTTKTESRGQEPRKFRHARLRKKSRAAKEGNNSLPGSRAPSTNTAAADPVPKPPTISDNFQIFFCARGSVGDRDVVKVLKFSKSQNDRDLFSAFRKSYSAIRGWKLWFSFTHIHDIQYIKFNRYSSKQISRGDGLCYVDTTRQSLPDRQDKNYAIPHREPPVPIIRPMCRPEIMDHYDHPDDSINASNCIKFAMPKRVNDLPAGRCDAWGLYAAEAICPTKILIWALIVNIVPIFAFAPWWLVNHPGDLQNAFVPSTVISVAYFGTVSVDVAARMGKRYNYE</sequence>
<feature type="transmembrane region" description="Helical" evidence="2">
    <location>
        <begin position="578"/>
        <end position="597"/>
    </location>
</feature>
<protein>
    <submittedName>
        <fullName evidence="3">Uncharacterized protein</fullName>
    </submittedName>
</protein>
<feature type="compositionally biased region" description="Basic and acidic residues" evidence="1">
    <location>
        <begin position="359"/>
        <end position="369"/>
    </location>
</feature>
<dbReference type="Proteomes" id="UP000474640">
    <property type="component" value="Unassembled WGS sequence"/>
</dbReference>
<gene>
    <name evidence="3" type="ORF">TWF970_004411</name>
</gene>
<dbReference type="AlphaFoldDB" id="A0A7C8RA92"/>
<feature type="region of interest" description="Disordered" evidence="1">
    <location>
        <begin position="1"/>
        <end position="20"/>
    </location>
</feature>